<dbReference type="RefSeq" id="XP_025486612.1">
    <property type="nucleotide sequence ID" value="XM_025632746.1"/>
</dbReference>
<name>A0A319D8W5_9EURO</name>
<dbReference type="VEuPathDB" id="FungiDB:BO82DRAFT_321834"/>
<evidence type="ECO:0000259" key="2">
    <source>
        <dbReference type="PROSITE" id="PS00028"/>
    </source>
</evidence>
<organism evidence="3 4">
    <name type="scientific">Aspergillus uvarum CBS 121591</name>
    <dbReference type="NCBI Taxonomy" id="1448315"/>
    <lineage>
        <taxon>Eukaryota</taxon>
        <taxon>Fungi</taxon>
        <taxon>Dikarya</taxon>
        <taxon>Ascomycota</taxon>
        <taxon>Pezizomycotina</taxon>
        <taxon>Eurotiomycetes</taxon>
        <taxon>Eurotiomycetidae</taxon>
        <taxon>Eurotiales</taxon>
        <taxon>Aspergillaceae</taxon>
        <taxon>Aspergillus</taxon>
        <taxon>Aspergillus subgen. Circumdati</taxon>
    </lineage>
</organism>
<dbReference type="PANTHER" id="PTHR37535:SF3">
    <property type="entry name" value="FLUG DOMAIN-CONTAINING PROTEIN"/>
    <property type="match status" value="1"/>
</dbReference>
<dbReference type="AlphaFoldDB" id="A0A319D8W5"/>
<feature type="domain" description="C2H2-type" evidence="2">
    <location>
        <begin position="710"/>
        <end position="733"/>
    </location>
</feature>
<feature type="region of interest" description="Disordered" evidence="1">
    <location>
        <begin position="1061"/>
        <end position="1083"/>
    </location>
</feature>
<feature type="compositionally biased region" description="Low complexity" evidence="1">
    <location>
        <begin position="1"/>
        <end position="11"/>
    </location>
</feature>
<feature type="region of interest" description="Disordered" evidence="1">
    <location>
        <begin position="1"/>
        <end position="52"/>
    </location>
</feature>
<feature type="region of interest" description="Disordered" evidence="1">
    <location>
        <begin position="1002"/>
        <end position="1023"/>
    </location>
</feature>
<accession>A0A319D8W5</accession>
<dbReference type="Pfam" id="PF11917">
    <property type="entry name" value="DUF3435"/>
    <property type="match status" value="1"/>
</dbReference>
<dbReference type="PROSITE" id="PS00028">
    <property type="entry name" value="ZINC_FINGER_C2H2_1"/>
    <property type="match status" value="1"/>
</dbReference>
<feature type="compositionally biased region" description="Basic and acidic residues" evidence="1">
    <location>
        <begin position="12"/>
        <end position="52"/>
    </location>
</feature>
<dbReference type="EMBL" id="KZ821758">
    <property type="protein sequence ID" value="PYH76412.1"/>
    <property type="molecule type" value="Genomic_DNA"/>
</dbReference>
<dbReference type="OrthoDB" id="5400577at2759"/>
<protein>
    <recommendedName>
        <fullName evidence="2">C2H2-type domain-containing protein</fullName>
    </recommendedName>
</protein>
<keyword evidence="4" id="KW-1185">Reference proteome</keyword>
<dbReference type="Proteomes" id="UP000248340">
    <property type="component" value="Unassembled WGS sequence"/>
</dbReference>
<dbReference type="InterPro" id="IPR013087">
    <property type="entry name" value="Znf_C2H2_type"/>
</dbReference>
<reference evidence="3 4" key="1">
    <citation type="submission" date="2016-12" db="EMBL/GenBank/DDBJ databases">
        <title>The genomes of Aspergillus section Nigri reveals drivers in fungal speciation.</title>
        <authorList>
            <consortium name="DOE Joint Genome Institute"/>
            <person name="Vesth T.C."/>
            <person name="Nybo J."/>
            <person name="Theobald S."/>
            <person name="Brandl J."/>
            <person name="Frisvad J.C."/>
            <person name="Nielsen K.F."/>
            <person name="Lyhne E.K."/>
            <person name="Kogle M.E."/>
            <person name="Kuo A."/>
            <person name="Riley R."/>
            <person name="Clum A."/>
            <person name="Nolan M."/>
            <person name="Lipzen A."/>
            <person name="Salamov A."/>
            <person name="Henrissat B."/>
            <person name="Wiebenga A."/>
            <person name="De Vries R.P."/>
            <person name="Grigoriev I.V."/>
            <person name="Mortensen U.H."/>
            <person name="Andersen M.R."/>
            <person name="Baker S.E."/>
        </authorList>
    </citation>
    <scope>NUCLEOTIDE SEQUENCE [LARGE SCALE GENOMIC DNA]</scope>
    <source>
        <strain evidence="3 4">CBS 121591</strain>
    </source>
</reference>
<dbReference type="PANTHER" id="PTHR37535">
    <property type="entry name" value="FLUG DOMAIN PROTEIN"/>
    <property type="match status" value="1"/>
</dbReference>
<sequence>MAARSAAWKASQAEKRREARRELRRQRGYDASAHIRKDAERTRGRASAKTKENYKQRVRKYEEFLIEERNMPKGYRIGEGHPVPTLQDLKAFIRWLVASTKGKITPDERPTMHTILIRAQEFVPGFFFETGNEISNQDRKDLYYWIEHNLVEEGLLSTVRKPKFNFKLEDFERVMTTLWSADDPFFMSGRHRIQFHFATLQFLYTGARVSSFTPPLAERKGKGLRYKKNIQLVLFRARDVPWRVGWRVDQQFVKNNKDPENTMFGTALWECDEPIYSGALYLVALALADNALFGFSTPEEFFEQRIPEGQNELVLRWNDEARDRCIIRAATAEGVSEDPLTKESYQADFRRIMAAACYYITATVHAMRRALGAAVEEKYSLTHTAQILTQKSTAVFGNNYLADCSSVDATNTVRRKPVEHTHVEYFQGFGQFHEAGLPRRLPFEEEQSIEADPRLQAKMKELCDVLDDEESKRIHKEHMVLRREIYSKRLQQYQSEWVQSRRDWKILTRGRERPDQKQQVAEKQVLCKLMPELGRLAAVISSNAPLSFDEKASVVRDLYTQCLRDFAVVYRPKEEPIHGCCPVASCGVLLESKSRSGRNSHIHGCLRQEYARSTGIPLRQVKYCWECFTFHDGKSSEFEEHCANHLPSMTSQHYEMMVYRNTTIRAGYCIECMWDDQCSASCRMRAYERSDELREHLQAHISIRSWPSGCADPSCHYTFTTEQDYRRHLHDVHRYHKTICAPTETVLKKRPSSVLDDKIRPCQNQPIQDKKPPKRHKNLFTMSPRGAKELEIVFWDPHAVHPKSISAHERLQAFACQAENYNSAAVVGEDQNCANTLSGIIDTPDLTDNSSMCSSPFTVSSAYTAVEIDPRLLEIPPPFLFRPIEKTDQPNAYSTWEHEEIQAGIMQLEIGDLHQMTDNSLEQEIPGEDVASSEMNIRSVEQASSSLTKLDEEPASYLDLNASVPEVETAHTVQGDSSMCPAESKTVEVSGLTGPVTRAKAREQAAKSPRNSTNSHSVRRKALPYSREEDELLNLLMRELAAFDAVTPAFQKHFPNRSASSLKRRWSLIQPSSRRSTRSRIMK</sequence>
<evidence type="ECO:0000256" key="1">
    <source>
        <dbReference type="SAM" id="MobiDB-lite"/>
    </source>
</evidence>
<dbReference type="STRING" id="1448315.A0A319D8W5"/>
<dbReference type="InterPro" id="IPR021842">
    <property type="entry name" value="DUF3435"/>
</dbReference>
<evidence type="ECO:0000313" key="4">
    <source>
        <dbReference type="Proteomes" id="UP000248340"/>
    </source>
</evidence>
<proteinExistence type="predicted"/>
<gene>
    <name evidence="3" type="ORF">BO82DRAFT_321834</name>
</gene>
<dbReference type="GeneID" id="37135487"/>
<evidence type="ECO:0000313" key="3">
    <source>
        <dbReference type="EMBL" id="PYH76412.1"/>
    </source>
</evidence>